<evidence type="ECO:0000313" key="2">
    <source>
        <dbReference type="EMBL" id="RKL33586.1"/>
    </source>
</evidence>
<feature type="region of interest" description="Disordered" evidence="1">
    <location>
        <begin position="365"/>
        <end position="386"/>
    </location>
</feature>
<gene>
    <name evidence="2" type="ORF">BFJ72_g9810</name>
</gene>
<dbReference type="EMBL" id="MRDB01000039">
    <property type="protein sequence ID" value="RKL33586.1"/>
    <property type="molecule type" value="Genomic_DNA"/>
</dbReference>
<dbReference type="AlphaFoldDB" id="A0A420SWB2"/>
<dbReference type="Proteomes" id="UP000283569">
    <property type="component" value="Unassembled WGS sequence"/>
</dbReference>
<feature type="compositionally biased region" description="Polar residues" evidence="1">
    <location>
        <begin position="25"/>
        <end position="37"/>
    </location>
</feature>
<feature type="compositionally biased region" description="Basic and acidic residues" evidence="1">
    <location>
        <begin position="66"/>
        <end position="80"/>
    </location>
</feature>
<sequence length="415" mass="45999">MNAHQETAHHESTAHQENTARQEDNGLQNENPGQGHTNNNNNNNLTSKSSSKFSLRSVLSMLMGSDKSDEDAKFKGDGNGKLKHKGRLSPRWRTLLVGKAKSESSNMGHSQSSSQILGQSDGQLANQIVEQDRTFKGLDWKLPAGENEMGQLIREFSGDLNTTTQEMTRGAPVSPVSPMTLSLHSYPSKFDVSMDQNLPPRPAMTPVPYSDNQNHNQQVHDESTNQDPLVAVGVHMENKQAQIVEIKTRSDRTMSQDAQDVHPPRTWQHGGDPTEVETVEEAYARHRSSLAVVDRIRSIGLLGPNMDETKSIAVDEPRELGEQRLLREMTEDLELPPNRIASNESSIAATYNSKVIPSIEDQDTNLGCEGLKTPEPNAEQKDDASDQTELILTRARSLDRFVPEGLYYQDSVDGD</sequence>
<feature type="compositionally biased region" description="Basic and acidic residues" evidence="1">
    <location>
        <begin position="248"/>
        <end position="263"/>
    </location>
</feature>
<feature type="compositionally biased region" description="Basic and acidic residues" evidence="1">
    <location>
        <begin position="1"/>
        <end position="24"/>
    </location>
</feature>
<feature type="region of interest" description="Disordered" evidence="1">
    <location>
        <begin position="1"/>
        <end position="51"/>
    </location>
</feature>
<evidence type="ECO:0000256" key="1">
    <source>
        <dbReference type="SAM" id="MobiDB-lite"/>
    </source>
</evidence>
<accession>A0A420SWB2</accession>
<reference evidence="2 3" key="1">
    <citation type="journal article" date="2018" name="Sci. Rep.">
        <title>Characterisation of pathogen-specific regions and novel effector candidates in Fusarium oxysporum f. sp. cepae.</title>
        <authorList>
            <person name="Armitage A.D."/>
            <person name="Taylor A."/>
            <person name="Sobczyk M.K."/>
            <person name="Baxter L."/>
            <person name="Greenfield B.P."/>
            <person name="Bates H.J."/>
            <person name="Wilson F."/>
            <person name="Jackson A.C."/>
            <person name="Ott S."/>
            <person name="Harrison R.J."/>
            <person name="Clarkson J.P."/>
        </authorList>
    </citation>
    <scope>NUCLEOTIDE SEQUENCE [LARGE SCALE GENOMIC DNA]</scope>
    <source>
        <strain evidence="2 3">Fp_A8</strain>
    </source>
</reference>
<feature type="region of interest" description="Disordered" evidence="1">
    <location>
        <begin position="64"/>
        <end position="86"/>
    </location>
</feature>
<evidence type="ECO:0000313" key="3">
    <source>
        <dbReference type="Proteomes" id="UP000283569"/>
    </source>
</evidence>
<feature type="region of interest" description="Disordered" evidence="1">
    <location>
        <begin position="248"/>
        <end position="273"/>
    </location>
</feature>
<feature type="compositionally biased region" description="Low complexity" evidence="1">
    <location>
        <begin position="38"/>
        <end position="51"/>
    </location>
</feature>
<protein>
    <submittedName>
        <fullName evidence="2">Uncharacterized protein</fullName>
    </submittedName>
</protein>
<name>A0A420SWB2_GIBIN</name>
<organism evidence="2 3">
    <name type="scientific">Gibberella intermedia</name>
    <name type="common">Bulb rot disease fungus</name>
    <name type="synonym">Fusarium proliferatum</name>
    <dbReference type="NCBI Taxonomy" id="948311"/>
    <lineage>
        <taxon>Eukaryota</taxon>
        <taxon>Fungi</taxon>
        <taxon>Dikarya</taxon>
        <taxon>Ascomycota</taxon>
        <taxon>Pezizomycotina</taxon>
        <taxon>Sordariomycetes</taxon>
        <taxon>Hypocreomycetidae</taxon>
        <taxon>Hypocreales</taxon>
        <taxon>Nectriaceae</taxon>
        <taxon>Fusarium</taxon>
        <taxon>Fusarium fujikuroi species complex</taxon>
    </lineage>
</organism>
<proteinExistence type="predicted"/>
<comment type="caution">
    <text evidence="2">The sequence shown here is derived from an EMBL/GenBank/DDBJ whole genome shotgun (WGS) entry which is preliminary data.</text>
</comment>